<dbReference type="GO" id="GO:0004034">
    <property type="term" value="F:aldose 1-epimerase activity"/>
    <property type="evidence" value="ECO:0007669"/>
    <property type="project" value="TreeGrafter"/>
</dbReference>
<keyword evidence="4 5" id="KW-0119">Carbohydrate metabolism</keyword>
<dbReference type="OrthoDB" id="9779408at2"/>
<dbReference type="InterPro" id="IPR008183">
    <property type="entry name" value="Aldose_1/G6P_1-epimerase"/>
</dbReference>
<dbReference type="InterPro" id="IPR011013">
    <property type="entry name" value="Gal_mutarotase_sf_dom"/>
</dbReference>
<dbReference type="Proteomes" id="UP000051955">
    <property type="component" value="Unassembled WGS sequence"/>
</dbReference>
<evidence type="ECO:0000256" key="6">
    <source>
        <dbReference type="PIRSR" id="PIRSR005096-1"/>
    </source>
</evidence>
<dbReference type="InterPro" id="IPR014718">
    <property type="entry name" value="GH-type_carb-bd"/>
</dbReference>
<evidence type="ECO:0000313" key="9">
    <source>
        <dbReference type="EMBL" id="KRK96249.1"/>
    </source>
</evidence>
<dbReference type="STRING" id="1423715.FD25_GL002718"/>
<dbReference type="GO" id="GO:0033499">
    <property type="term" value="P:galactose catabolic process via UDP-galactose, Leloir pathway"/>
    <property type="evidence" value="ECO:0007669"/>
    <property type="project" value="TreeGrafter"/>
</dbReference>
<feature type="binding site" evidence="7">
    <location>
        <position position="247"/>
    </location>
    <ligand>
        <name>beta-D-galactose</name>
        <dbReference type="ChEBI" id="CHEBI:27667"/>
    </ligand>
</feature>
<dbReference type="Pfam" id="PF01263">
    <property type="entry name" value="Aldose_epim"/>
    <property type="match status" value="1"/>
</dbReference>
<dbReference type="Gene3D" id="2.70.98.10">
    <property type="match status" value="1"/>
</dbReference>
<feature type="active site" description="Proton acceptor" evidence="6">
    <location>
        <position position="309"/>
    </location>
</feature>
<dbReference type="GO" id="GO:0006006">
    <property type="term" value="P:glucose metabolic process"/>
    <property type="evidence" value="ECO:0007669"/>
    <property type="project" value="TreeGrafter"/>
</dbReference>
<dbReference type="PATRIC" id="fig|1423715.3.peg.2799"/>
<dbReference type="EC" id="5.1.3.21" evidence="5"/>
<comment type="caution">
    <text evidence="9">The sequence shown here is derived from an EMBL/GenBank/DDBJ whole genome shotgun (WGS) entry which is preliminary data.</text>
</comment>
<dbReference type="CDD" id="cd09019">
    <property type="entry name" value="galactose_mutarotase_like"/>
    <property type="match status" value="1"/>
</dbReference>
<proteinExistence type="inferred from homology"/>
<feature type="binding site" evidence="8">
    <location>
        <begin position="179"/>
        <end position="181"/>
    </location>
    <ligand>
        <name>beta-D-galactose</name>
        <dbReference type="ChEBI" id="CHEBI:27667"/>
    </ligand>
</feature>
<reference evidence="9 10" key="1">
    <citation type="journal article" date="2015" name="Genome Announc.">
        <title>Expanding the biotechnology potential of lactobacilli through comparative genomics of 213 strains and associated genera.</title>
        <authorList>
            <person name="Sun Z."/>
            <person name="Harris H.M."/>
            <person name="McCann A."/>
            <person name="Guo C."/>
            <person name="Argimon S."/>
            <person name="Zhang W."/>
            <person name="Yang X."/>
            <person name="Jeffery I.B."/>
            <person name="Cooney J.C."/>
            <person name="Kagawa T.F."/>
            <person name="Liu W."/>
            <person name="Song Y."/>
            <person name="Salvetti E."/>
            <person name="Wrobel A."/>
            <person name="Rasinkangas P."/>
            <person name="Parkhill J."/>
            <person name="Rea M.C."/>
            <person name="O'Sullivan O."/>
            <person name="Ritari J."/>
            <person name="Douillard F.P."/>
            <person name="Paul Ross R."/>
            <person name="Yang R."/>
            <person name="Briner A.E."/>
            <person name="Felis G.E."/>
            <person name="de Vos W.M."/>
            <person name="Barrangou R."/>
            <person name="Klaenhammer T.R."/>
            <person name="Caufield P.W."/>
            <person name="Cui Y."/>
            <person name="Zhang H."/>
            <person name="O'Toole P.W."/>
        </authorList>
    </citation>
    <scope>NUCLEOTIDE SEQUENCE [LARGE SCALE GENOMIC DNA]</scope>
    <source>
        <strain evidence="9 10">DSM 19394</strain>
    </source>
</reference>
<dbReference type="PANTHER" id="PTHR10091">
    <property type="entry name" value="ALDOSE-1-EPIMERASE"/>
    <property type="match status" value="1"/>
</dbReference>
<gene>
    <name evidence="9" type="ORF">FD25_GL002718</name>
</gene>
<keyword evidence="3 5" id="KW-0413">Isomerase</keyword>
<name>A0A0R1LTT4_9LACO</name>
<dbReference type="RefSeq" id="WP_057801793.1">
    <property type="nucleotide sequence ID" value="NZ_AZDV01000005.1"/>
</dbReference>
<evidence type="ECO:0000256" key="4">
    <source>
        <dbReference type="ARBA" id="ARBA00023277"/>
    </source>
</evidence>
<evidence type="ECO:0000256" key="2">
    <source>
        <dbReference type="ARBA" id="ARBA00006206"/>
    </source>
</evidence>
<feature type="active site" description="Proton donor" evidence="6">
    <location>
        <position position="179"/>
    </location>
</feature>
<comment type="function">
    <text evidence="5">Catalyzes the interconversion of alpha and beta anomers of maltose.</text>
</comment>
<dbReference type="UniPathway" id="UPA00242"/>
<dbReference type="InterPro" id="IPR047215">
    <property type="entry name" value="Galactose_mutarotase-like"/>
</dbReference>
<dbReference type="SUPFAM" id="SSF74650">
    <property type="entry name" value="Galactose mutarotase-like"/>
    <property type="match status" value="1"/>
</dbReference>
<dbReference type="InterPro" id="IPR015443">
    <property type="entry name" value="Aldose_1-epimerase"/>
</dbReference>
<comment type="catalytic activity">
    <reaction evidence="5">
        <text>alpha-maltose = beta-maltose</text>
        <dbReference type="Rhea" id="RHEA:21228"/>
        <dbReference type="ChEBI" id="CHEBI:18147"/>
        <dbReference type="ChEBI" id="CHEBI:18167"/>
        <dbReference type="EC" id="5.1.3.21"/>
    </reaction>
</comment>
<keyword evidence="10" id="KW-1185">Reference proteome</keyword>
<comment type="similarity">
    <text evidence="2 5">Belongs to the aldose epimerase family.</text>
</comment>
<evidence type="ECO:0000313" key="10">
    <source>
        <dbReference type="Proteomes" id="UP000051955"/>
    </source>
</evidence>
<dbReference type="GO" id="GO:0030246">
    <property type="term" value="F:carbohydrate binding"/>
    <property type="evidence" value="ECO:0007669"/>
    <property type="project" value="InterPro"/>
</dbReference>
<dbReference type="EMBL" id="AZDV01000005">
    <property type="protein sequence ID" value="KRK96249.1"/>
    <property type="molecule type" value="Genomic_DNA"/>
</dbReference>
<sequence>MQTTATKWDTYQNQPVTQYEIENDNGVKLGVLSWGATLHKLMVPGDHGEHNMVLSYHKMTNYLDNPFYVCMGIGRTGGRITRGTVTVDGQTYHLDTNEGKNTLHGGPNGFNTVNWDGTIDDSDPDIAKIILTHTFKSTDDSYPGDLTAKIIWTLDNHDQVTLTFEGTATATTLFNPTSHLYFNLSDEPLIVGETLQVNSHEHLDLNDEKLPTGKMIPVADTPYDFSKGQNLGEAIDALQGIPEKGFDDVFHLDPATDGTIAKLSDPKSKRSVTMKSDRNALVVFTANSFDKSLKLTTGDGQPYMGVALEPQNLPDSMNHDGFGDITLPAGKTQTYHVSYDLTY</sequence>
<dbReference type="GO" id="GO:0050558">
    <property type="term" value="F:maltose epimerase activity"/>
    <property type="evidence" value="ECO:0007669"/>
    <property type="project" value="UniProtKB-EC"/>
</dbReference>
<dbReference type="PANTHER" id="PTHR10091:SF0">
    <property type="entry name" value="GALACTOSE MUTAROTASE"/>
    <property type="match status" value="1"/>
</dbReference>
<organism evidence="9 10">
    <name type="scientific">Levilactobacillus acidifarinae DSM 19394 = JCM 15949</name>
    <dbReference type="NCBI Taxonomy" id="1423715"/>
    <lineage>
        <taxon>Bacteria</taxon>
        <taxon>Bacillati</taxon>
        <taxon>Bacillota</taxon>
        <taxon>Bacilli</taxon>
        <taxon>Lactobacillales</taxon>
        <taxon>Lactobacillaceae</taxon>
        <taxon>Levilactobacillus</taxon>
    </lineage>
</organism>
<evidence type="ECO:0000256" key="1">
    <source>
        <dbReference type="ARBA" id="ARBA00005028"/>
    </source>
</evidence>
<evidence type="ECO:0000256" key="3">
    <source>
        <dbReference type="ARBA" id="ARBA00023235"/>
    </source>
</evidence>
<accession>A0A0R1LTT4</accession>
<dbReference type="GO" id="GO:0005737">
    <property type="term" value="C:cytoplasm"/>
    <property type="evidence" value="ECO:0007669"/>
    <property type="project" value="TreeGrafter"/>
</dbReference>
<dbReference type="AlphaFoldDB" id="A0A0R1LTT4"/>
<dbReference type="PIRSF" id="PIRSF005096">
    <property type="entry name" value="GALM"/>
    <property type="match status" value="1"/>
</dbReference>
<comment type="pathway">
    <text evidence="1 5">Carbohydrate metabolism; hexose metabolism.</text>
</comment>
<protein>
    <recommendedName>
        <fullName evidence="5">Maltose epimerase</fullName>
        <ecNumber evidence="5">5.1.3.21</ecNumber>
    </recommendedName>
</protein>
<evidence type="ECO:0000256" key="7">
    <source>
        <dbReference type="PIRSR" id="PIRSR005096-2"/>
    </source>
</evidence>
<evidence type="ECO:0000256" key="5">
    <source>
        <dbReference type="PIRNR" id="PIRNR005096"/>
    </source>
</evidence>
<evidence type="ECO:0000256" key="8">
    <source>
        <dbReference type="PIRSR" id="PIRSR005096-3"/>
    </source>
</evidence>